<evidence type="ECO:0000313" key="2">
    <source>
        <dbReference type="Proteomes" id="UP000282106"/>
    </source>
</evidence>
<comment type="caution">
    <text evidence="1">The sequence shown here is derived from an EMBL/GenBank/DDBJ whole genome shotgun (WGS) entry which is preliminary data.</text>
</comment>
<dbReference type="AlphaFoldDB" id="A0A3N0VLF1"/>
<reference evidence="1 2" key="1">
    <citation type="submission" date="2018-10" db="EMBL/GenBank/DDBJ databases">
        <authorList>
            <person name="Chen W.-M."/>
        </authorList>
    </citation>
    <scope>NUCLEOTIDE SEQUENCE [LARGE SCALE GENOMIC DNA]</scope>
    <source>
        <strain evidence="1 2">THS-13</strain>
    </source>
</reference>
<gene>
    <name evidence="1" type="ORF">ED208_03335</name>
</gene>
<dbReference type="EMBL" id="RJVO01000001">
    <property type="protein sequence ID" value="ROH93567.1"/>
    <property type="molecule type" value="Genomic_DNA"/>
</dbReference>
<keyword evidence="2" id="KW-1185">Reference proteome</keyword>
<accession>A0A3N0VLF1</accession>
<sequence>MVERLETGLPVEELAQAMWVSTSSVGRWWKRC</sequence>
<dbReference type="InParanoid" id="A0A3N0VLF1"/>
<evidence type="ECO:0000313" key="1">
    <source>
        <dbReference type="EMBL" id="ROH93567.1"/>
    </source>
</evidence>
<protein>
    <submittedName>
        <fullName evidence="1">Uncharacterized protein</fullName>
    </submittedName>
</protein>
<proteinExistence type="predicted"/>
<dbReference type="Proteomes" id="UP000282106">
    <property type="component" value="Unassembled WGS sequence"/>
</dbReference>
<organism evidence="1 2">
    <name type="scientific">Stagnimonas aquatica</name>
    <dbReference type="NCBI Taxonomy" id="2689987"/>
    <lineage>
        <taxon>Bacteria</taxon>
        <taxon>Pseudomonadati</taxon>
        <taxon>Pseudomonadota</taxon>
        <taxon>Gammaproteobacteria</taxon>
        <taxon>Nevskiales</taxon>
        <taxon>Nevskiaceae</taxon>
        <taxon>Stagnimonas</taxon>
    </lineage>
</organism>
<name>A0A3N0VLF1_9GAMM</name>